<proteinExistence type="predicted"/>
<dbReference type="PANTHER" id="PTHR16768:SF4">
    <property type="entry name" value="PROTEIN FAM107B ISOFORM X1"/>
    <property type="match status" value="1"/>
</dbReference>
<evidence type="ECO:0000256" key="1">
    <source>
        <dbReference type="ARBA" id="ARBA00023054"/>
    </source>
</evidence>
<protein>
    <submittedName>
        <fullName evidence="3">Uncharacterized protein</fullName>
    </submittedName>
</protein>
<dbReference type="AlphaFoldDB" id="A0A9Q1AXK4"/>
<keyword evidence="4" id="KW-1185">Reference proteome</keyword>
<dbReference type="PANTHER" id="PTHR16768">
    <property type="entry name" value="DOWN REGULATED IN RENAL CARCINOMA 1/TU3A"/>
    <property type="match status" value="1"/>
</dbReference>
<feature type="region of interest" description="Disordered" evidence="2">
    <location>
        <begin position="130"/>
        <end position="151"/>
    </location>
</feature>
<evidence type="ECO:0000313" key="3">
    <source>
        <dbReference type="EMBL" id="KAJ7317444.1"/>
    </source>
</evidence>
<comment type="caution">
    <text evidence="3">The sequence shown here is derived from an EMBL/GenBank/DDBJ whole genome shotgun (WGS) entry which is preliminary data.</text>
</comment>
<dbReference type="Pfam" id="PF06625">
    <property type="entry name" value="DUF1151"/>
    <property type="match status" value="1"/>
</dbReference>
<name>A0A9Q1AXK4_9SAUR</name>
<dbReference type="GO" id="GO:0045202">
    <property type="term" value="C:synapse"/>
    <property type="evidence" value="ECO:0007669"/>
    <property type="project" value="TreeGrafter"/>
</dbReference>
<evidence type="ECO:0000256" key="2">
    <source>
        <dbReference type="SAM" id="MobiDB-lite"/>
    </source>
</evidence>
<feature type="compositionally biased region" description="Low complexity" evidence="2">
    <location>
        <begin position="198"/>
        <end position="209"/>
    </location>
</feature>
<feature type="region of interest" description="Disordered" evidence="2">
    <location>
        <begin position="163"/>
        <end position="229"/>
    </location>
</feature>
<dbReference type="GO" id="GO:0001725">
    <property type="term" value="C:stress fiber"/>
    <property type="evidence" value="ECO:0007669"/>
    <property type="project" value="TreeGrafter"/>
</dbReference>
<sequence>MAAGPSRQVDPAAGSGRISHELWLWAKAQILALHPPPHRMGSSTYAAARSGIASRGAEAQPVTSLQVTNPGKGIWNQQQLHRELLFTHRKGLSLRSKPELLQVLEHRNRRKEGTEGTADQSPLEQELLRRQQRRGQNQQQEPSGDTVGNQPEFIRVRENLRRMHHSQEPPAPSPTPSPFQRSHLTKRQPLKPPGTHSPAAPQAEAPQLQGSPEVSPLSSAPSQCPLGNT</sequence>
<dbReference type="Proteomes" id="UP001142489">
    <property type="component" value="Unassembled WGS sequence"/>
</dbReference>
<gene>
    <name evidence="3" type="ORF">JRQ81_003606</name>
</gene>
<keyword evidence="1" id="KW-0175">Coiled coil</keyword>
<reference evidence="3" key="1">
    <citation type="journal article" date="2023" name="DNA Res.">
        <title>Chromosome-level genome assembly of Phrynocephalus forsythii using third-generation DNA sequencing and Hi-C analysis.</title>
        <authorList>
            <person name="Qi Y."/>
            <person name="Zhao W."/>
            <person name="Zhao Y."/>
            <person name="Niu C."/>
            <person name="Cao S."/>
            <person name="Zhang Y."/>
        </authorList>
    </citation>
    <scope>NUCLEOTIDE SEQUENCE</scope>
    <source>
        <tissue evidence="3">Muscle</tissue>
    </source>
</reference>
<organism evidence="3 4">
    <name type="scientific">Phrynocephalus forsythii</name>
    <dbReference type="NCBI Taxonomy" id="171643"/>
    <lineage>
        <taxon>Eukaryota</taxon>
        <taxon>Metazoa</taxon>
        <taxon>Chordata</taxon>
        <taxon>Craniata</taxon>
        <taxon>Vertebrata</taxon>
        <taxon>Euteleostomi</taxon>
        <taxon>Lepidosauria</taxon>
        <taxon>Squamata</taxon>
        <taxon>Bifurcata</taxon>
        <taxon>Unidentata</taxon>
        <taxon>Episquamata</taxon>
        <taxon>Toxicofera</taxon>
        <taxon>Iguania</taxon>
        <taxon>Acrodonta</taxon>
        <taxon>Agamidae</taxon>
        <taxon>Agaminae</taxon>
        <taxon>Phrynocephalus</taxon>
    </lineage>
</organism>
<dbReference type="InterPro" id="IPR009533">
    <property type="entry name" value="FAM107"/>
</dbReference>
<evidence type="ECO:0000313" key="4">
    <source>
        <dbReference type="Proteomes" id="UP001142489"/>
    </source>
</evidence>
<dbReference type="GO" id="GO:0032956">
    <property type="term" value="P:regulation of actin cytoskeleton organization"/>
    <property type="evidence" value="ECO:0007669"/>
    <property type="project" value="TreeGrafter"/>
</dbReference>
<dbReference type="EMBL" id="JAPFRF010000011">
    <property type="protein sequence ID" value="KAJ7317444.1"/>
    <property type="molecule type" value="Genomic_DNA"/>
</dbReference>
<accession>A0A9Q1AXK4</accession>
<dbReference type="GO" id="GO:0030041">
    <property type="term" value="P:actin filament polymerization"/>
    <property type="evidence" value="ECO:0007669"/>
    <property type="project" value="TreeGrafter"/>
</dbReference>
<dbReference type="OrthoDB" id="9048587at2759"/>
<dbReference type="GO" id="GO:0051017">
    <property type="term" value="P:actin filament bundle assembly"/>
    <property type="evidence" value="ECO:0007669"/>
    <property type="project" value="TreeGrafter"/>
</dbReference>
<feature type="compositionally biased region" description="Polar residues" evidence="2">
    <location>
        <begin position="210"/>
        <end position="229"/>
    </location>
</feature>
<dbReference type="GO" id="GO:0043005">
    <property type="term" value="C:neuron projection"/>
    <property type="evidence" value="ECO:0007669"/>
    <property type="project" value="TreeGrafter"/>
</dbReference>